<protein>
    <submittedName>
        <fullName evidence="1">Uncharacterized protein</fullName>
    </submittedName>
</protein>
<dbReference type="RefSeq" id="WP_253804575.1">
    <property type="nucleotide sequence ID" value="NZ_BAAAUB010000114.1"/>
</dbReference>
<reference evidence="1 2" key="1">
    <citation type="submission" date="2022-06" db="EMBL/GenBank/DDBJ databases">
        <title>Sequencing the genomes of 1000 actinobacteria strains.</title>
        <authorList>
            <person name="Klenk H.-P."/>
        </authorList>
    </citation>
    <scope>NUCLEOTIDE SEQUENCE [LARGE SCALE GENOMIC DNA]</scope>
    <source>
        <strain evidence="1 2">DSM 41656</strain>
    </source>
</reference>
<dbReference type="EMBL" id="JAMZDX010000008">
    <property type="protein sequence ID" value="MCP2314257.1"/>
    <property type="molecule type" value="Genomic_DNA"/>
</dbReference>
<sequence>MPFWKRRGELTLVPAVYNPQEVLWAMDGSVIVGAVITSDVYPGQFRASVYGRDTRWMNSFPVSGVRWICARGGAEVLVAKPQAGTEDFLTPRDALAAIARNRLL</sequence>
<organism evidence="1 2">
    <name type="scientific">Kitasatospora paracochleata</name>
    <dbReference type="NCBI Taxonomy" id="58354"/>
    <lineage>
        <taxon>Bacteria</taxon>
        <taxon>Bacillati</taxon>
        <taxon>Actinomycetota</taxon>
        <taxon>Actinomycetes</taxon>
        <taxon>Kitasatosporales</taxon>
        <taxon>Streptomycetaceae</taxon>
        <taxon>Kitasatospora</taxon>
    </lineage>
</organism>
<name>A0ABT1J9X8_9ACTN</name>
<dbReference type="Proteomes" id="UP001206483">
    <property type="component" value="Unassembled WGS sequence"/>
</dbReference>
<keyword evidence="2" id="KW-1185">Reference proteome</keyword>
<comment type="caution">
    <text evidence="1">The sequence shown here is derived from an EMBL/GenBank/DDBJ whole genome shotgun (WGS) entry which is preliminary data.</text>
</comment>
<evidence type="ECO:0000313" key="2">
    <source>
        <dbReference type="Proteomes" id="UP001206483"/>
    </source>
</evidence>
<gene>
    <name evidence="1" type="ORF">FHR36_007456</name>
</gene>
<proteinExistence type="predicted"/>
<accession>A0ABT1J9X8</accession>
<evidence type="ECO:0000313" key="1">
    <source>
        <dbReference type="EMBL" id="MCP2314257.1"/>
    </source>
</evidence>